<evidence type="ECO:0000313" key="9">
    <source>
        <dbReference type="EMBL" id="MFD4821946.1"/>
    </source>
</evidence>
<dbReference type="InterPro" id="IPR036259">
    <property type="entry name" value="MFS_trans_sf"/>
</dbReference>
<feature type="transmembrane region" description="Helical" evidence="8">
    <location>
        <begin position="12"/>
        <end position="37"/>
    </location>
</feature>
<keyword evidence="6 8" id="KW-0472">Membrane</keyword>
<evidence type="ECO:0000256" key="6">
    <source>
        <dbReference type="ARBA" id="ARBA00023136"/>
    </source>
</evidence>
<feature type="compositionally biased region" description="Polar residues" evidence="7">
    <location>
        <begin position="430"/>
        <end position="442"/>
    </location>
</feature>
<feature type="region of interest" description="Disordered" evidence="7">
    <location>
        <begin position="419"/>
        <end position="451"/>
    </location>
</feature>
<keyword evidence="3" id="KW-1003">Cell membrane</keyword>
<sequence>MLADLLPASRNGRIIAAGSAVEAVAVGMFLAAATLYFVGIVGIPAVAVGGALTVANVIGLLSPAPTGALAGRIGSLPVYVGLTLLRAVGFVAYAFVDGYAGYFVVTCLITAATRAAMPLLQVIVGELEPADRRTRTMASLRAVSNIGMTAGFLLAAVVQASGSRPVFMALFGFNGLAFVAVALLIGRAARSAAVRPASARAGATPEAQVDRVATEAREPAAARPTRSPYRDRRFLTAALANAVLLLHDSILFILVPLWITQQAGLPGGASSVVLAVNTVLTVVLQVYVARFAQGVTRSLRLLRLSCLPLVLSCVLFAAADGRGMAVALVAVGLAVVALTVGENLHAVAAWELSYEMAHPASRPQYLSVFGMGMSAQLIVGPFLMTAFVLKAGTTGWLVIAVLFAAATTAFSLAARPYARKPPTAGPSPTPSLAGTRSGTTSHPEAHPVPTP</sequence>
<feature type="compositionally biased region" description="Basic and acidic residues" evidence="7">
    <location>
        <begin position="208"/>
        <end position="220"/>
    </location>
</feature>
<dbReference type="RefSeq" id="WP_382770455.1">
    <property type="nucleotide sequence ID" value="NZ_JBHXKZ010000003.1"/>
</dbReference>
<proteinExistence type="predicted"/>
<evidence type="ECO:0000256" key="8">
    <source>
        <dbReference type="SAM" id="Phobius"/>
    </source>
</evidence>
<dbReference type="PANTHER" id="PTHR23517">
    <property type="entry name" value="RESISTANCE PROTEIN MDTM, PUTATIVE-RELATED-RELATED"/>
    <property type="match status" value="1"/>
</dbReference>
<evidence type="ECO:0000256" key="4">
    <source>
        <dbReference type="ARBA" id="ARBA00022692"/>
    </source>
</evidence>
<reference evidence="9 10" key="1">
    <citation type="submission" date="2024-09" db="EMBL/GenBank/DDBJ databases">
        <title>The Natural Products Discovery Center: Release of the First 8490 Sequenced Strains for Exploring Actinobacteria Biosynthetic Diversity.</title>
        <authorList>
            <person name="Kalkreuter E."/>
            <person name="Kautsar S.A."/>
            <person name="Yang D."/>
            <person name="Bader C.D."/>
            <person name="Teijaro C.N."/>
            <person name="Fluegel L."/>
            <person name="Davis C.M."/>
            <person name="Simpson J.R."/>
            <person name="Lauterbach L."/>
            <person name="Steele A.D."/>
            <person name="Gui C."/>
            <person name="Meng S."/>
            <person name="Li G."/>
            <person name="Viehrig K."/>
            <person name="Ye F."/>
            <person name="Su P."/>
            <person name="Kiefer A.F."/>
            <person name="Nichols A."/>
            <person name="Cepeda A.J."/>
            <person name="Yan W."/>
            <person name="Fan B."/>
            <person name="Jiang Y."/>
            <person name="Adhikari A."/>
            <person name="Zheng C.-J."/>
            <person name="Schuster L."/>
            <person name="Cowan T.M."/>
            <person name="Smanski M.J."/>
            <person name="Chevrette M.G."/>
            <person name="De Carvalho L.P.S."/>
            <person name="Shen B."/>
        </authorList>
    </citation>
    <scope>NUCLEOTIDE SEQUENCE [LARGE SCALE GENOMIC DNA]</scope>
    <source>
        <strain evidence="9 10">NPDC058428</strain>
    </source>
</reference>
<evidence type="ECO:0000256" key="7">
    <source>
        <dbReference type="SAM" id="MobiDB-lite"/>
    </source>
</evidence>
<accession>A0ABW6EUF8</accession>
<dbReference type="Proteomes" id="UP001598352">
    <property type="component" value="Unassembled WGS sequence"/>
</dbReference>
<dbReference type="SUPFAM" id="SSF103473">
    <property type="entry name" value="MFS general substrate transporter"/>
    <property type="match status" value="1"/>
</dbReference>
<organism evidence="9 10">
    <name type="scientific">Streptomyces rubiginosohelvolus</name>
    <dbReference type="NCBI Taxonomy" id="67362"/>
    <lineage>
        <taxon>Bacteria</taxon>
        <taxon>Bacillati</taxon>
        <taxon>Actinomycetota</taxon>
        <taxon>Actinomycetes</taxon>
        <taxon>Kitasatosporales</taxon>
        <taxon>Streptomycetaceae</taxon>
        <taxon>Streptomyces</taxon>
    </lineage>
</organism>
<dbReference type="EMBL" id="JBHXKZ010000003">
    <property type="protein sequence ID" value="MFD4821946.1"/>
    <property type="molecule type" value="Genomic_DNA"/>
</dbReference>
<gene>
    <name evidence="9" type="ORF">ACFWOQ_05150</name>
</gene>
<dbReference type="PANTHER" id="PTHR23517:SF2">
    <property type="entry name" value="MULTIDRUG RESISTANCE PROTEIN MDTH"/>
    <property type="match status" value="1"/>
</dbReference>
<dbReference type="Gene3D" id="1.20.1250.20">
    <property type="entry name" value="MFS general substrate transporter like domains"/>
    <property type="match status" value="1"/>
</dbReference>
<feature type="transmembrane region" description="Helical" evidence="8">
    <location>
        <begin position="271"/>
        <end position="289"/>
    </location>
</feature>
<evidence type="ECO:0000256" key="5">
    <source>
        <dbReference type="ARBA" id="ARBA00022989"/>
    </source>
</evidence>
<feature type="transmembrane region" description="Helical" evidence="8">
    <location>
        <begin position="395"/>
        <end position="414"/>
    </location>
</feature>
<feature type="transmembrane region" description="Helical" evidence="8">
    <location>
        <begin position="301"/>
        <end position="319"/>
    </location>
</feature>
<evidence type="ECO:0000256" key="2">
    <source>
        <dbReference type="ARBA" id="ARBA00022448"/>
    </source>
</evidence>
<evidence type="ECO:0000256" key="3">
    <source>
        <dbReference type="ARBA" id="ARBA00022475"/>
    </source>
</evidence>
<feature type="transmembrane region" description="Helical" evidence="8">
    <location>
        <begin position="234"/>
        <end position="259"/>
    </location>
</feature>
<feature type="transmembrane region" description="Helical" evidence="8">
    <location>
        <begin position="325"/>
        <end position="344"/>
    </location>
</feature>
<feature type="transmembrane region" description="Helical" evidence="8">
    <location>
        <begin position="166"/>
        <end position="185"/>
    </location>
</feature>
<feature type="region of interest" description="Disordered" evidence="7">
    <location>
        <begin position="205"/>
        <end position="225"/>
    </location>
</feature>
<feature type="transmembrane region" description="Helical" evidence="8">
    <location>
        <begin position="43"/>
        <end position="64"/>
    </location>
</feature>
<keyword evidence="4 8" id="KW-0812">Transmembrane</keyword>
<feature type="transmembrane region" description="Helical" evidence="8">
    <location>
        <begin position="139"/>
        <end position="160"/>
    </location>
</feature>
<evidence type="ECO:0000313" key="10">
    <source>
        <dbReference type="Proteomes" id="UP001598352"/>
    </source>
</evidence>
<keyword evidence="2" id="KW-0813">Transport</keyword>
<keyword evidence="10" id="KW-1185">Reference proteome</keyword>
<evidence type="ECO:0000256" key="1">
    <source>
        <dbReference type="ARBA" id="ARBA00004651"/>
    </source>
</evidence>
<protein>
    <submittedName>
        <fullName evidence="9">MFS transporter</fullName>
    </submittedName>
</protein>
<dbReference type="InterPro" id="IPR050171">
    <property type="entry name" value="MFS_Transporters"/>
</dbReference>
<dbReference type="Pfam" id="PF07690">
    <property type="entry name" value="MFS_1"/>
    <property type="match status" value="1"/>
</dbReference>
<name>A0ABW6EUF8_9ACTN</name>
<dbReference type="InterPro" id="IPR011701">
    <property type="entry name" value="MFS"/>
</dbReference>
<keyword evidence="5 8" id="KW-1133">Transmembrane helix</keyword>
<comment type="subcellular location">
    <subcellularLocation>
        <location evidence="1">Cell membrane</location>
        <topology evidence="1">Multi-pass membrane protein</topology>
    </subcellularLocation>
</comment>
<feature type="transmembrane region" description="Helical" evidence="8">
    <location>
        <begin position="365"/>
        <end position="389"/>
    </location>
</feature>
<comment type="caution">
    <text evidence="9">The sequence shown here is derived from an EMBL/GenBank/DDBJ whole genome shotgun (WGS) entry which is preliminary data.</text>
</comment>